<feature type="transmembrane region" description="Helical" evidence="6">
    <location>
        <begin position="109"/>
        <end position="131"/>
    </location>
</feature>
<feature type="transmembrane region" description="Helical" evidence="6">
    <location>
        <begin position="216"/>
        <end position="236"/>
    </location>
</feature>
<dbReference type="RefSeq" id="WP_309205559.1">
    <property type="nucleotide sequence ID" value="NZ_CP133586.1"/>
</dbReference>
<feature type="domain" description="Major facilitator superfamily (MFS) profile" evidence="7">
    <location>
        <begin position="11"/>
        <end position="393"/>
    </location>
</feature>
<feature type="transmembrane region" description="Helical" evidence="6">
    <location>
        <begin position="342"/>
        <end position="362"/>
    </location>
</feature>
<dbReference type="SUPFAM" id="SSF103473">
    <property type="entry name" value="MFS general substrate transporter"/>
    <property type="match status" value="1"/>
</dbReference>
<evidence type="ECO:0000256" key="6">
    <source>
        <dbReference type="SAM" id="Phobius"/>
    </source>
</evidence>
<dbReference type="Proteomes" id="UP001235341">
    <property type="component" value="Chromosome"/>
</dbReference>
<dbReference type="PROSITE" id="PS50850">
    <property type="entry name" value="MFS"/>
    <property type="match status" value="1"/>
</dbReference>
<feature type="transmembrane region" description="Helical" evidence="6">
    <location>
        <begin position="84"/>
        <end position="103"/>
    </location>
</feature>
<evidence type="ECO:0000256" key="5">
    <source>
        <dbReference type="ARBA" id="ARBA00023136"/>
    </source>
</evidence>
<keyword evidence="4 6" id="KW-1133">Transmembrane helix</keyword>
<feature type="transmembrane region" description="Helical" evidence="6">
    <location>
        <begin position="307"/>
        <end position="330"/>
    </location>
</feature>
<feature type="transmembrane region" description="Helical" evidence="6">
    <location>
        <begin position="16"/>
        <end position="40"/>
    </location>
</feature>
<evidence type="ECO:0000256" key="3">
    <source>
        <dbReference type="ARBA" id="ARBA00022692"/>
    </source>
</evidence>
<dbReference type="Pfam" id="PF07690">
    <property type="entry name" value="MFS_1"/>
    <property type="match status" value="1"/>
</dbReference>
<keyword evidence="2" id="KW-1003">Cell membrane</keyword>
<comment type="subcellular location">
    <subcellularLocation>
        <location evidence="1">Cell membrane</location>
        <topology evidence="1">Multi-pass membrane protein</topology>
    </subcellularLocation>
</comment>
<evidence type="ECO:0000256" key="1">
    <source>
        <dbReference type="ARBA" id="ARBA00004651"/>
    </source>
</evidence>
<accession>A0ABY9PMV9</accession>
<evidence type="ECO:0000259" key="7">
    <source>
        <dbReference type="PROSITE" id="PS50850"/>
    </source>
</evidence>
<gene>
    <name evidence="8" type="ORF">RFB13_25960</name>
</gene>
<proteinExistence type="predicted"/>
<dbReference type="EMBL" id="CP133586">
    <property type="protein sequence ID" value="WMT14583.1"/>
    <property type="molecule type" value="Genomic_DNA"/>
</dbReference>
<organism evidence="8 9">
    <name type="scientific">Serratia fonticola</name>
    <dbReference type="NCBI Taxonomy" id="47917"/>
    <lineage>
        <taxon>Bacteria</taxon>
        <taxon>Pseudomonadati</taxon>
        <taxon>Pseudomonadota</taxon>
        <taxon>Gammaproteobacteria</taxon>
        <taxon>Enterobacterales</taxon>
        <taxon>Yersiniaceae</taxon>
        <taxon>Serratia</taxon>
    </lineage>
</organism>
<feature type="transmembrane region" description="Helical" evidence="6">
    <location>
        <begin position="172"/>
        <end position="195"/>
    </location>
</feature>
<keyword evidence="5 6" id="KW-0472">Membrane</keyword>
<dbReference type="Gene3D" id="1.20.1250.20">
    <property type="entry name" value="MFS general substrate transporter like domains"/>
    <property type="match status" value="1"/>
</dbReference>
<evidence type="ECO:0000313" key="8">
    <source>
        <dbReference type="EMBL" id="WMT14583.1"/>
    </source>
</evidence>
<keyword evidence="9" id="KW-1185">Reference proteome</keyword>
<dbReference type="CDD" id="cd17324">
    <property type="entry name" value="MFS_NepI_like"/>
    <property type="match status" value="1"/>
</dbReference>
<feature type="transmembrane region" description="Helical" evidence="6">
    <location>
        <begin position="60"/>
        <end position="77"/>
    </location>
</feature>
<dbReference type="PANTHER" id="PTHR43124:SF3">
    <property type="entry name" value="CHLORAMPHENICOL EFFLUX PUMP RV0191"/>
    <property type="match status" value="1"/>
</dbReference>
<dbReference type="InterPro" id="IPR050189">
    <property type="entry name" value="MFS_Efflux_Transporters"/>
</dbReference>
<keyword evidence="3 6" id="KW-0812">Transmembrane</keyword>
<dbReference type="InterPro" id="IPR036259">
    <property type="entry name" value="MFS_trans_sf"/>
</dbReference>
<protein>
    <submittedName>
        <fullName evidence="8">MFS transporter</fullName>
    </submittedName>
</protein>
<feature type="transmembrane region" description="Helical" evidence="6">
    <location>
        <begin position="368"/>
        <end position="389"/>
    </location>
</feature>
<reference evidence="8 9" key="1">
    <citation type="submission" date="2023-08" db="EMBL/GenBank/DDBJ databases">
        <title>Complete Genome and Methylome dissection of Serratia fonticola NEB369.</title>
        <authorList>
            <person name="Fomenkov A."/>
            <person name="Roberts R.D."/>
        </authorList>
    </citation>
    <scope>NUCLEOTIDE SEQUENCE [LARGE SCALE GENOMIC DNA]</scope>
    <source>
        <strain evidence="8 9">NEB369</strain>
    </source>
</reference>
<feature type="transmembrane region" description="Helical" evidence="6">
    <location>
        <begin position="138"/>
        <end position="160"/>
    </location>
</feature>
<feature type="transmembrane region" description="Helical" evidence="6">
    <location>
        <begin position="276"/>
        <end position="295"/>
    </location>
</feature>
<evidence type="ECO:0000256" key="2">
    <source>
        <dbReference type="ARBA" id="ARBA00022475"/>
    </source>
</evidence>
<dbReference type="InterPro" id="IPR020846">
    <property type="entry name" value="MFS_dom"/>
</dbReference>
<evidence type="ECO:0000313" key="9">
    <source>
        <dbReference type="Proteomes" id="UP001235341"/>
    </source>
</evidence>
<sequence length="404" mass="42477">MNTLARDHQGLTLKTWLALIILALSTFTIVTTELAPIGLLTPMAKGLGQSESMIGLTVTLYAWVGAISALLSSLFLGNLPKKPLLLILTLIILISNSLCATVDNYSWLLFARVIGALAHGAFWAMIGVTAVSLVPVRFIGLATSIVFGGVSAASVFGVPLSNYIGLNIGWRTAFWLMSLLSIVAFVGIVLIVPAVKNKSALGIVALRQVMRSSALWKIYAATLLAITAHFAAFTFIEPWLHGVASVSSSMIPVVLFVFGAAGLAGNFLTGALIDKWLKPMVALSVTLIATTLIVLGQLSNSLTSSEILLLVIVWGLAVSGIFVGFQTWVLRLAGDNAFPATAIYVSFFNGAIGSGALVGAWLVSLFSIPVLLGIAGIAIAFTLLLVAVIPVQVVKDTTLTEEIA</sequence>
<dbReference type="PANTHER" id="PTHR43124">
    <property type="entry name" value="PURINE EFFLUX PUMP PBUE"/>
    <property type="match status" value="1"/>
</dbReference>
<feature type="transmembrane region" description="Helical" evidence="6">
    <location>
        <begin position="242"/>
        <end position="264"/>
    </location>
</feature>
<name>A0ABY9PMV9_SERFO</name>
<dbReference type="InterPro" id="IPR011701">
    <property type="entry name" value="MFS"/>
</dbReference>
<evidence type="ECO:0000256" key="4">
    <source>
        <dbReference type="ARBA" id="ARBA00022989"/>
    </source>
</evidence>